<feature type="domain" description="BAR" evidence="3">
    <location>
        <begin position="38"/>
        <end position="277"/>
    </location>
</feature>
<dbReference type="PROSITE" id="PS51021">
    <property type="entry name" value="BAR"/>
    <property type="match status" value="1"/>
</dbReference>
<gene>
    <name evidence="4" type="ORF">OKIOD_LOCUS5288</name>
</gene>
<evidence type="ECO:0000313" key="4">
    <source>
        <dbReference type="EMBL" id="CAG5094635.1"/>
    </source>
</evidence>
<keyword evidence="5" id="KW-1185">Reference proteome</keyword>
<name>A0ABN7SBN6_OIKDI</name>
<keyword evidence="1" id="KW-0175">Coiled coil</keyword>
<dbReference type="Pfam" id="PF03114">
    <property type="entry name" value="BAR"/>
    <property type="match status" value="1"/>
</dbReference>
<evidence type="ECO:0000256" key="2">
    <source>
        <dbReference type="SAM" id="MobiDB-lite"/>
    </source>
</evidence>
<evidence type="ECO:0000256" key="1">
    <source>
        <dbReference type="SAM" id="Coils"/>
    </source>
</evidence>
<reference evidence="4 5" key="1">
    <citation type="submission" date="2021-04" db="EMBL/GenBank/DDBJ databases">
        <authorList>
            <person name="Bliznina A."/>
        </authorList>
    </citation>
    <scope>NUCLEOTIDE SEQUENCE [LARGE SCALE GENOMIC DNA]</scope>
</reference>
<sequence length="299" mass="32919">MSLRLPGSPMEGLGIDVKKFASDASTLFSRAKQYTEEQLQLGQVEKTPLDPDVDVMFRRFQVMQVNLSKICDSMNALVQPNPNLRMEKLVLSKIDSGNSLGRPQDLSGLESLGSSLLCSSAGAKESNEQLGAILEASGNAQIEISKAEKIYLDKAKECVIGPFKTFLENDAKTIFKEKGILETKRLDLDAAKAKLKKVKTLEGRDQQEKEVRNLQTDFERQQELLKLLLEGTSSHHSTQLRAYQEFIDAQVDYFAAAASHAKSLQANAQALLGSNGSNGFPRRDSQTKAVPVSDIIKTD</sequence>
<dbReference type="EMBL" id="OU015569">
    <property type="protein sequence ID" value="CAG5094635.1"/>
    <property type="molecule type" value="Genomic_DNA"/>
</dbReference>
<feature type="coiled-coil region" evidence="1">
    <location>
        <begin position="181"/>
        <end position="224"/>
    </location>
</feature>
<dbReference type="InterPro" id="IPR027267">
    <property type="entry name" value="AH/BAR_dom_sf"/>
</dbReference>
<dbReference type="SUPFAM" id="SSF103657">
    <property type="entry name" value="BAR/IMD domain-like"/>
    <property type="match status" value="1"/>
</dbReference>
<feature type="region of interest" description="Disordered" evidence="2">
    <location>
        <begin position="275"/>
        <end position="299"/>
    </location>
</feature>
<dbReference type="InterPro" id="IPR004148">
    <property type="entry name" value="BAR_dom"/>
</dbReference>
<dbReference type="Gene3D" id="1.20.1270.60">
    <property type="entry name" value="Arfaptin homology (AH) domain/BAR domain"/>
    <property type="match status" value="1"/>
</dbReference>
<evidence type="ECO:0000259" key="3">
    <source>
        <dbReference type="PROSITE" id="PS51021"/>
    </source>
</evidence>
<dbReference type="Proteomes" id="UP001158576">
    <property type="component" value="Chromosome XSR"/>
</dbReference>
<proteinExistence type="predicted"/>
<evidence type="ECO:0000313" key="5">
    <source>
        <dbReference type="Proteomes" id="UP001158576"/>
    </source>
</evidence>
<accession>A0ABN7SBN6</accession>
<dbReference type="SMART" id="SM00721">
    <property type="entry name" value="BAR"/>
    <property type="match status" value="1"/>
</dbReference>
<protein>
    <submittedName>
        <fullName evidence="4">Oidioi.mRNA.OKI2018_I69.XSR.g13730.t2.cds</fullName>
    </submittedName>
</protein>
<organism evidence="4 5">
    <name type="scientific">Oikopleura dioica</name>
    <name type="common">Tunicate</name>
    <dbReference type="NCBI Taxonomy" id="34765"/>
    <lineage>
        <taxon>Eukaryota</taxon>
        <taxon>Metazoa</taxon>
        <taxon>Chordata</taxon>
        <taxon>Tunicata</taxon>
        <taxon>Appendicularia</taxon>
        <taxon>Copelata</taxon>
        <taxon>Oikopleuridae</taxon>
        <taxon>Oikopleura</taxon>
    </lineage>
</organism>